<accession>A0A8J5ZEG3</accession>
<dbReference type="PANTHER" id="PTHR48200">
    <property type="entry name" value="PROTEIN, PUTATIVE-RELATED"/>
    <property type="match status" value="1"/>
</dbReference>
<protein>
    <recommendedName>
        <fullName evidence="1">DUF7745 domain-containing protein</fullName>
    </recommendedName>
</protein>
<evidence type="ECO:0000313" key="2">
    <source>
        <dbReference type="EMBL" id="KAG8498151.1"/>
    </source>
</evidence>
<evidence type="ECO:0000313" key="3">
    <source>
        <dbReference type="Proteomes" id="UP000701853"/>
    </source>
</evidence>
<sequence length="272" mass="31589">MKNEFLDKVEDNTVVRIWSEKMQLEKGDSLAEGCFTFGRVDLVPIVEEYTSLLHYPKVQVDQTYSKAANTLPSVKKLMNISGMSEQWVTARIQQKGDGKYTSWASLRDLIVAHPDMKKKVDVFALSIYGLVIFPKTLMHIDEAVVDLFERLNKRVTPVPTILAETHFSKVNKMPFRVFSENYSSLKEITATPRRDDISEENWIVLLRNIQEEDIEWRAHWLVPDKILYLYGSFDWTRQMKRLVIGSMMTSEYKEWLHKKINDNVPEPSLGGV</sequence>
<dbReference type="EMBL" id="JAHUZN010000003">
    <property type="protein sequence ID" value="KAG8498151.1"/>
    <property type="molecule type" value="Genomic_DNA"/>
</dbReference>
<organism evidence="2 3">
    <name type="scientific">Gossypium anomalum</name>
    <dbReference type="NCBI Taxonomy" id="47600"/>
    <lineage>
        <taxon>Eukaryota</taxon>
        <taxon>Viridiplantae</taxon>
        <taxon>Streptophyta</taxon>
        <taxon>Embryophyta</taxon>
        <taxon>Tracheophyta</taxon>
        <taxon>Spermatophyta</taxon>
        <taxon>Magnoliopsida</taxon>
        <taxon>eudicotyledons</taxon>
        <taxon>Gunneridae</taxon>
        <taxon>Pentapetalae</taxon>
        <taxon>rosids</taxon>
        <taxon>malvids</taxon>
        <taxon>Malvales</taxon>
        <taxon>Malvaceae</taxon>
        <taxon>Malvoideae</taxon>
        <taxon>Gossypium</taxon>
    </lineage>
</organism>
<gene>
    <name evidence="2" type="ORF">CXB51_006864</name>
</gene>
<dbReference type="Pfam" id="PF24924">
    <property type="entry name" value="DUF7745"/>
    <property type="match status" value="1"/>
</dbReference>
<feature type="domain" description="DUF7745" evidence="1">
    <location>
        <begin position="34"/>
        <end position="233"/>
    </location>
</feature>
<keyword evidence="3" id="KW-1185">Reference proteome</keyword>
<evidence type="ECO:0000259" key="1">
    <source>
        <dbReference type="Pfam" id="PF24924"/>
    </source>
</evidence>
<comment type="caution">
    <text evidence="2">The sequence shown here is derived from an EMBL/GenBank/DDBJ whole genome shotgun (WGS) entry which is preliminary data.</text>
</comment>
<dbReference type="Proteomes" id="UP000701853">
    <property type="component" value="Chromosome 3"/>
</dbReference>
<proteinExistence type="predicted"/>
<dbReference type="AlphaFoldDB" id="A0A8J5ZEG3"/>
<dbReference type="PANTHER" id="PTHR48200:SF1">
    <property type="entry name" value="AMINOTRANSFERASE-LIKE PLANT MOBILE DOMAIN-CONTAINING PROTEIN"/>
    <property type="match status" value="1"/>
</dbReference>
<name>A0A8J5ZEG3_9ROSI</name>
<dbReference type="InterPro" id="IPR056647">
    <property type="entry name" value="DUF7745"/>
</dbReference>
<reference evidence="2 3" key="1">
    <citation type="journal article" date="2021" name="bioRxiv">
        <title>The Gossypium anomalum genome as a resource for cotton improvement and evolutionary analysis of hybrid incompatibility.</title>
        <authorList>
            <person name="Grover C.E."/>
            <person name="Yuan D."/>
            <person name="Arick M.A."/>
            <person name="Miller E.R."/>
            <person name="Hu G."/>
            <person name="Peterson D.G."/>
            <person name="Wendel J.F."/>
            <person name="Udall J.A."/>
        </authorList>
    </citation>
    <scope>NUCLEOTIDE SEQUENCE [LARGE SCALE GENOMIC DNA]</scope>
    <source>
        <strain evidence="2">JFW-Udall</strain>
        <tissue evidence="2">Leaf</tissue>
    </source>
</reference>